<dbReference type="PROSITE" id="PS50893">
    <property type="entry name" value="ABC_TRANSPORTER_2"/>
    <property type="match status" value="1"/>
</dbReference>
<sequence length="295" mass="30646">MVRRTNGRGPAIQAVGLGKRYRRGWALRDCTAEVPDGSVTALVGPNGAGKSTLMSLVTGLARPTTGAVEVYGAQPTGAGLAPELAFLGQHKPLYPSLTVAETLRLGARMNPGWDAGYAAGLVTAAGVPFEAKVGTLSGGQRTRVALALVLGKRPRVLLLDEPLADLDPLAREDTLGTLLAEARGQGITVVLSSHVLAELEGVCDHLLLLGGGRVLLAGNVGDLVTEHHVISGPAAGPVPVPSTPPIADHVRGDQRIMLIKGTPPPALPGWRLQRPRLDVLALAYMRSSDTREVAA</sequence>
<dbReference type="InterPro" id="IPR027417">
    <property type="entry name" value="P-loop_NTPase"/>
</dbReference>
<dbReference type="PANTHER" id="PTHR42939:SF1">
    <property type="entry name" value="ABC TRANSPORTER ATP-BINDING PROTEIN ALBC-RELATED"/>
    <property type="match status" value="1"/>
</dbReference>
<dbReference type="InterPro" id="IPR051782">
    <property type="entry name" value="ABC_Transporter_VariousFunc"/>
</dbReference>
<dbReference type="EMBL" id="JBHLZU010000007">
    <property type="protein sequence ID" value="MFB9904131.1"/>
    <property type="molecule type" value="Genomic_DNA"/>
</dbReference>
<dbReference type="SMART" id="SM00382">
    <property type="entry name" value="AAA"/>
    <property type="match status" value="1"/>
</dbReference>
<gene>
    <name evidence="5" type="ORF">ACFFQA_09275</name>
</gene>
<keyword evidence="2" id="KW-0547">Nucleotide-binding</keyword>
<evidence type="ECO:0000256" key="1">
    <source>
        <dbReference type="ARBA" id="ARBA00022448"/>
    </source>
</evidence>
<dbReference type="Proteomes" id="UP001589693">
    <property type="component" value="Unassembled WGS sequence"/>
</dbReference>
<keyword evidence="3 5" id="KW-0067">ATP-binding</keyword>
<dbReference type="PROSITE" id="PS00211">
    <property type="entry name" value="ABC_TRANSPORTER_1"/>
    <property type="match status" value="1"/>
</dbReference>
<dbReference type="GO" id="GO:0005524">
    <property type="term" value="F:ATP binding"/>
    <property type="evidence" value="ECO:0007669"/>
    <property type="project" value="UniProtKB-KW"/>
</dbReference>
<dbReference type="InterPro" id="IPR003593">
    <property type="entry name" value="AAA+_ATPase"/>
</dbReference>
<evidence type="ECO:0000256" key="3">
    <source>
        <dbReference type="ARBA" id="ARBA00022840"/>
    </source>
</evidence>
<organism evidence="5 6">
    <name type="scientific">Allokutzneria oryzae</name>
    <dbReference type="NCBI Taxonomy" id="1378989"/>
    <lineage>
        <taxon>Bacteria</taxon>
        <taxon>Bacillati</taxon>
        <taxon>Actinomycetota</taxon>
        <taxon>Actinomycetes</taxon>
        <taxon>Pseudonocardiales</taxon>
        <taxon>Pseudonocardiaceae</taxon>
        <taxon>Allokutzneria</taxon>
    </lineage>
</organism>
<evidence type="ECO:0000256" key="2">
    <source>
        <dbReference type="ARBA" id="ARBA00022741"/>
    </source>
</evidence>
<comment type="caution">
    <text evidence="5">The sequence shown here is derived from an EMBL/GenBank/DDBJ whole genome shotgun (WGS) entry which is preliminary data.</text>
</comment>
<feature type="domain" description="ABC transporter" evidence="4">
    <location>
        <begin position="12"/>
        <end position="236"/>
    </location>
</feature>
<evidence type="ECO:0000259" key="4">
    <source>
        <dbReference type="PROSITE" id="PS50893"/>
    </source>
</evidence>
<evidence type="ECO:0000313" key="5">
    <source>
        <dbReference type="EMBL" id="MFB9904131.1"/>
    </source>
</evidence>
<dbReference type="InterPro" id="IPR003439">
    <property type="entry name" value="ABC_transporter-like_ATP-bd"/>
</dbReference>
<dbReference type="Gene3D" id="3.40.50.300">
    <property type="entry name" value="P-loop containing nucleotide triphosphate hydrolases"/>
    <property type="match status" value="1"/>
</dbReference>
<protein>
    <submittedName>
        <fullName evidence="5">ABC transporter ATP-binding protein</fullName>
    </submittedName>
</protein>
<proteinExistence type="predicted"/>
<dbReference type="RefSeq" id="WP_377851293.1">
    <property type="nucleotide sequence ID" value="NZ_JBHLZU010000007.1"/>
</dbReference>
<reference evidence="5 6" key="1">
    <citation type="submission" date="2024-09" db="EMBL/GenBank/DDBJ databases">
        <authorList>
            <person name="Sun Q."/>
            <person name="Mori K."/>
        </authorList>
    </citation>
    <scope>NUCLEOTIDE SEQUENCE [LARGE SCALE GENOMIC DNA]</scope>
    <source>
        <strain evidence="5 6">TBRC 7907</strain>
    </source>
</reference>
<dbReference type="SUPFAM" id="SSF52540">
    <property type="entry name" value="P-loop containing nucleoside triphosphate hydrolases"/>
    <property type="match status" value="1"/>
</dbReference>
<name>A0ABV5ZTB6_9PSEU</name>
<accession>A0ABV5ZTB6</accession>
<keyword evidence="6" id="KW-1185">Reference proteome</keyword>
<dbReference type="CDD" id="cd03230">
    <property type="entry name" value="ABC_DR_subfamily_A"/>
    <property type="match status" value="1"/>
</dbReference>
<keyword evidence="1" id="KW-0813">Transport</keyword>
<dbReference type="PANTHER" id="PTHR42939">
    <property type="entry name" value="ABC TRANSPORTER ATP-BINDING PROTEIN ALBC-RELATED"/>
    <property type="match status" value="1"/>
</dbReference>
<dbReference type="Pfam" id="PF00005">
    <property type="entry name" value="ABC_tran"/>
    <property type="match status" value="1"/>
</dbReference>
<evidence type="ECO:0000313" key="6">
    <source>
        <dbReference type="Proteomes" id="UP001589693"/>
    </source>
</evidence>
<dbReference type="InterPro" id="IPR017871">
    <property type="entry name" value="ABC_transporter-like_CS"/>
</dbReference>